<dbReference type="InterPro" id="IPR013619">
    <property type="entry name" value="DUF1737"/>
</dbReference>
<proteinExistence type="predicted"/>
<gene>
    <name evidence="2" type="ORF">FHS55_001673</name>
</gene>
<accession>A0A839Z918</accession>
<dbReference type="Pfam" id="PF08410">
    <property type="entry name" value="DUF1737"/>
    <property type="match status" value="1"/>
</dbReference>
<reference evidence="2 3" key="1">
    <citation type="submission" date="2020-08" db="EMBL/GenBank/DDBJ databases">
        <title>Genomic Encyclopedia of Type Strains, Phase IV (KMG-IV): sequencing the most valuable type-strain genomes for metagenomic binning, comparative biology and taxonomic classification.</title>
        <authorList>
            <person name="Goeker M."/>
        </authorList>
    </citation>
    <scope>NUCLEOTIDE SEQUENCE [LARGE SCALE GENOMIC DNA]</scope>
    <source>
        <strain evidence="2 3">DSM 5895</strain>
    </source>
</reference>
<feature type="domain" description="DUF1737" evidence="1">
    <location>
        <begin position="13"/>
        <end position="65"/>
    </location>
</feature>
<protein>
    <recommendedName>
        <fullName evidence="1">DUF1737 domain-containing protein</fullName>
    </recommendedName>
</protein>
<evidence type="ECO:0000259" key="1">
    <source>
        <dbReference type="Pfam" id="PF08410"/>
    </source>
</evidence>
<dbReference type="AlphaFoldDB" id="A0A839Z918"/>
<sequence length="79" mass="8929">MRLPDIWSEDETMKLYRYLTGPDDVSFCKRVSAALNKGWQLQGSPTLTFDPVKGRVICGQAIIKEVEGDWSDDVVLSDH</sequence>
<dbReference type="Proteomes" id="UP000533469">
    <property type="component" value="Unassembled WGS sequence"/>
</dbReference>
<dbReference type="EMBL" id="JACICD010000002">
    <property type="protein sequence ID" value="MBB3771078.1"/>
    <property type="molecule type" value="Genomic_DNA"/>
</dbReference>
<keyword evidence="3" id="KW-1185">Reference proteome</keyword>
<name>A0A839Z918_9HYPH</name>
<evidence type="ECO:0000313" key="3">
    <source>
        <dbReference type="Proteomes" id="UP000533469"/>
    </source>
</evidence>
<organism evidence="2 3">
    <name type="scientific">Ancylobacter tetraedralis</name>
    <dbReference type="NCBI Taxonomy" id="217068"/>
    <lineage>
        <taxon>Bacteria</taxon>
        <taxon>Pseudomonadati</taxon>
        <taxon>Pseudomonadota</taxon>
        <taxon>Alphaproteobacteria</taxon>
        <taxon>Hyphomicrobiales</taxon>
        <taxon>Xanthobacteraceae</taxon>
        <taxon>Ancylobacter</taxon>
    </lineage>
</organism>
<comment type="caution">
    <text evidence="2">The sequence shown here is derived from an EMBL/GenBank/DDBJ whole genome shotgun (WGS) entry which is preliminary data.</text>
</comment>
<evidence type="ECO:0000313" key="2">
    <source>
        <dbReference type="EMBL" id="MBB3771078.1"/>
    </source>
</evidence>